<dbReference type="AlphaFoldDB" id="A0A5C6E4X0"/>
<dbReference type="OrthoDB" id="476248at2"/>
<accession>A0A5C6E4X0</accession>
<proteinExistence type="predicted"/>
<keyword evidence="2" id="KW-1185">Reference proteome</keyword>
<dbReference type="RefSeq" id="WP_146524649.1">
    <property type="nucleotide sequence ID" value="NZ_SJPV01000001.1"/>
</dbReference>
<gene>
    <name evidence="1" type="ORF">Poly41_09300</name>
</gene>
<comment type="caution">
    <text evidence="1">The sequence shown here is derived from an EMBL/GenBank/DDBJ whole genome shotgun (WGS) entry which is preliminary data.</text>
</comment>
<name>A0A5C6E4X0_9BACT</name>
<evidence type="ECO:0000313" key="2">
    <source>
        <dbReference type="Proteomes" id="UP000319143"/>
    </source>
</evidence>
<dbReference type="Proteomes" id="UP000319143">
    <property type="component" value="Unassembled WGS sequence"/>
</dbReference>
<evidence type="ECO:0000313" key="1">
    <source>
        <dbReference type="EMBL" id="TWU42631.1"/>
    </source>
</evidence>
<organism evidence="1 2">
    <name type="scientific">Novipirellula artificiosorum</name>
    <dbReference type="NCBI Taxonomy" id="2528016"/>
    <lineage>
        <taxon>Bacteria</taxon>
        <taxon>Pseudomonadati</taxon>
        <taxon>Planctomycetota</taxon>
        <taxon>Planctomycetia</taxon>
        <taxon>Pirellulales</taxon>
        <taxon>Pirellulaceae</taxon>
        <taxon>Novipirellula</taxon>
    </lineage>
</organism>
<reference evidence="1 2" key="1">
    <citation type="submission" date="2019-02" db="EMBL/GenBank/DDBJ databases">
        <title>Deep-cultivation of Planctomycetes and their phenomic and genomic characterization uncovers novel biology.</title>
        <authorList>
            <person name="Wiegand S."/>
            <person name="Jogler M."/>
            <person name="Boedeker C."/>
            <person name="Pinto D."/>
            <person name="Vollmers J."/>
            <person name="Rivas-Marin E."/>
            <person name="Kohn T."/>
            <person name="Peeters S.H."/>
            <person name="Heuer A."/>
            <person name="Rast P."/>
            <person name="Oberbeckmann S."/>
            <person name="Bunk B."/>
            <person name="Jeske O."/>
            <person name="Meyerdierks A."/>
            <person name="Storesund J.E."/>
            <person name="Kallscheuer N."/>
            <person name="Luecker S."/>
            <person name="Lage O.M."/>
            <person name="Pohl T."/>
            <person name="Merkel B.J."/>
            <person name="Hornburger P."/>
            <person name="Mueller R.-W."/>
            <person name="Bruemmer F."/>
            <person name="Labrenz M."/>
            <person name="Spormann A.M."/>
            <person name="Op Den Camp H."/>
            <person name="Overmann J."/>
            <person name="Amann R."/>
            <person name="Jetten M.S.M."/>
            <person name="Mascher T."/>
            <person name="Medema M.H."/>
            <person name="Devos D.P."/>
            <person name="Kaster A.-K."/>
            <person name="Ovreas L."/>
            <person name="Rohde M."/>
            <person name="Galperin M.Y."/>
            <person name="Jogler C."/>
        </authorList>
    </citation>
    <scope>NUCLEOTIDE SEQUENCE [LARGE SCALE GENOMIC DNA]</scope>
    <source>
        <strain evidence="1 2">Poly41</strain>
    </source>
</reference>
<dbReference type="EMBL" id="SJPV01000001">
    <property type="protein sequence ID" value="TWU42631.1"/>
    <property type="molecule type" value="Genomic_DNA"/>
</dbReference>
<protein>
    <submittedName>
        <fullName evidence="1">Uncharacterized protein</fullName>
    </submittedName>
</protein>
<sequence length="101" mass="11741">MALVAKIQWHASQLFPRVEFIAANKHTFWAVDKAFETAEEVYAEFKNTPEGRRFTPRATFHDTGRADVHWAESRTITTFDRVVCRDARTDQLLWSHNVGPH</sequence>